<reference evidence="7" key="1">
    <citation type="journal article" date="2019" name="Int. J. Syst. Evol. Microbiol.">
        <title>The Global Catalogue of Microorganisms (GCM) 10K type strain sequencing project: providing services to taxonomists for standard genome sequencing and annotation.</title>
        <authorList>
            <consortium name="The Broad Institute Genomics Platform"/>
            <consortium name="The Broad Institute Genome Sequencing Center for Infectious Disease"/>
            <person name="Wu L."/>
            <person name="Ma J."/>
        </authorList>
    </citation>
    <scope>NUCLEOTIDE SEQUENCE [LARGE SCALE GENOMIC DNA]</scope>
    <source>
        <strain evidence="7">CGMCC 1.6375</strain>
    </source>
</reference>
<dbReference type="PANTHER" id="PTHR10429">
    <property type="entry name" value="DNA-3-METHYLADENINE GLYCOSYLASE"/>
    <property type="match status" value="1"/>
</dbReference>
<gene>
    <name evidence="6" type="ORF">GCM10010967_22050</name>
</gene>
<evidence type="ECO:0000256" key="2">
    <source>
        <dbReference type="ARBA" id="ARBA00022763"/>
    </source>
</evidence>
<protein>
    <recommendedName>
        <fullName evidence="5">Putative 3-methyladenine DNA glycosylase</fullName>
        <ecNumber evidence="5">3.2.2.-</ecNumber>
    </recommendedName>
</protein>
<name>A0ABQ2HRT0_9BACT</name>
<keyword evidence="4 5" id="KW-0234">DNA repair</keyword>
<evidence type="ECO:0000313" key="7">
    <source>
        <dbReference type="Proteomes" id="UP000632339"/>
    </source>
</evidence>
<proteinExistence type="inferred from homology"/>
<dbReference type="Gene3D" id="3.10.300.10">
    <property type="entry name" value="Methylpurine-DNA glycosylase (MPG)"/>
    <property type="match status" value="1"/>
</dbReference>
<dbReference type="HAMAP" id="MF_00527">
    <property type="entry name" value="3MGH"/>
    <property type="match status" value="1"/>
</dbReference>
<dbReference type="RefSeq" id="WP_019943848.1">
    <property type="nucleotide sequence ID" value="NZ_BMLI01000001.1"/>
</dbReference>
<dbReference type="PANTHER" id="PTHR10429:SF0">
    <property type="entry name" value="DNA-3-METHYLADENINE GLYCOSYLASE"/>
    <property type="match status" value="1"/>
</dbReference>
<keyword evidence="2 5" id="KW-0227">DNA damage</keyword>
<comment type="similarity">
    <text evidence="1 5">Belongs to the DNA glycosylase MPG family.</text>
</comment>
<dbReference type="InterPro" id="IPR036995">
    <property type="entry name" value="MPG_sf"/>
</dbReference>
<dbReference type="NCBIfam" id="TIGR00567">
    <property type="entry name" value="3mg"/>
    <property type="match status" value="1"/>
</dbReference>
<dbReference type="Proteomes" id="UP000632339">
    <property type="component" value="Unassembled WGS sequence"/>
</dbReference>
<accession>A0ABQ2HRT0</accession>
<comment type="caution">
    <text evidence="6">The sequence shown here is derived from an EMBL/GenBank/DDBJ whole genome shotgun (WGS) entry which is preliminary data.</text>
</comment>
<dbReference type="SUPFAM" id="SSF50486">
    <property type="entry name" value="FMT C-terminal domain-like"/>
    <property type="match status" value="1"/>
</dbReference>
<sequence length="207" mass="22762">MPEDRLPLSFYSAYDTRTLAQKLLGCELVHESEDGVTSGIIVETEAYLQDDPACHAAFNRRTARTEPMFGVAGTVYVYLIYGMYQCFNVVSNAQGVGEAVLVRALQPTTGMGLMELRRQLRPGKIPTLSTANIAMKELCRGPGKLVRAMGIERETHNGTLLSEGNLYIRAASFTPSDIIAGPRIGINVGGEFPYRYYIKDNIFVSKG</sequence>
<dbReference type="EMBL" id="BMLI01000001">
    <property type="protein sequence ID" value="GGM88902.1"/>
    <property type="molecule type" value="Genomic_DNA"/>
</dbReference>
<evidence type="ECO:0000256" key="1">
    <source>
        <dbReference type="ARBA" id="ARBA00009232"/>
    </source>
</evidence>
<evidence type="ECO:0000256" key="3">
    <source>
        <dbReference type="ARBA" id="ARBA00022801"/>
    </source>
</evidence>
<dbReference type="CDD" id="cd00540">
    <property type="entry name" value="AAG"/>
    <property type="match status" value="1"/>
</dbReference>
<evidence type="ECO:0000256" key="5">
    <source>
        <dbReference type="HAMAP-Rule" id="MF_00527"/>
    </source>
</evidence>
<keyword evidence="3 5" id="KW-0378">Hydrolase</keyword>
<dbReference type="InterPro" id="IPR003180">
    <property type="entry name" value="MPG"/>
</dbReference>
<evidence type="ECO:0000313" key="6">
    <source>
        <dbReference type="EMBL" id="GGM88902.1"/>
    </source>
</evidence>
<dbReference type="Pfam" id="PF02245">
    <property type="entry name" value="Pur_DNA_glyco"/>
    <property type="match status" value="1"/>
</dbReference>
<organism evidence="6 7">
    <name type="scientific">Dyadobacter beijingensis</name>
    <dbReference type="NCBI Taxonomy" id="365489"/>
    <lineage>
        <taxon>Bacteria</taxon>
        <taxon>Pseudomonadati</taxon>
        <taxon>Bacteroidota</taxon>
        <taxon>Cytophagia</taxon>
        <taxon>Cytophagales</taxon>
        <taxon>Spirosomataceae</taxon>
        <taxon>Dyadobacter</taxon>
    </lineage>
</organism>
<evidence type="ECO:0000256" key="4">
    <source>
        <dbReference type="ARBA" id="ARBA00023204"/>
    </source>
</evidence>
<dbReference type="InterPro" id="IPR011034">
    <property type="entry name" value="Formyl_transferase-like_C_sf"/>
</dbReference>
<keyword evidence="7" id="KW-1185">Reference proteome</keyword>
<dbReference type="EC" id="3.2.2.-" evidence="5"/>